<gene>
    <name evidence="1" type="ORF">GA0061070_10454</name>
</gene>
<accession>A0A1C4FWF1</accession>
<dbReference type="EMBL" id="FMBC01000045">
    <property type="protein sequence ID" value="SCC60347.1"/>
    <property type="molecule type" value="Genomic_DNA"/>
</dbReference>
<organism evidence="1 2">
    <name type="scientific">Kosakonia oryziphila</name>
    <dbReference type="NCBI Taxonomy" id="1005667"/>
    <lineage>
        <taxon>Bacteria</taxon>
        <taxon>Pseudomonadati</taxon>
        <taxon>Pseudomonadota</taxon>
        <taxon>Gammaproteobacteria</taxon>
        <taxon>Enterobacterales</taxon>
        <taxon>Enterobacteriaceae</taxon>
        <taxon>Kosakonia</taxon>
    </lineage>
</organism>
<dbReference type="AlphaFoldDB" id="A0A1C4FWF1"/>
<dbReference type="Proteomes" id="UP000198515">
    <property type="component" value="Unassembled WGS sequence"/>
</dbReference>
<reference evidence="2" key="1">
    <citation type="submission" date="2016-08" db="EMBL/GenBank/DDBJ databases">
        <authorList>
            <person name="Varghese N."/>
            <person name="Submissions Spin"/>
        </authorList>
    </citation>
    <scope>NUCLEOTIDE SEQUENCE [LARGE SCALE GENOMIC DNA]</scope>
    <source>
        <strain evidence="2">REICA_142</strain>
    </source>
</reference>
<evidence type="ECO:0000313" key="1">
    <source>
        <dbReference type="EMBL" id="SCC60347.1"/>
    </source>
</evidence>
<keyword evidence="2" id="KW-1185">Reference proteome</keyword>
<evidence type="ECO:0000313" key="2">
    <source>
        <dbReference type="Proteomes" id="UP000198515"/>
    </source>
</evidence>
<sequence length="87" mass="9795">MISSCIPSIITPLRIINHQQEVTGHMKNQPSTQSAIPTTGYIRRYRLAEMLGMSLSTLDRKVCNGTNPNSRGIKQEIFTPWQGSDYD</sequence>
<proteinExistence type="predicted"/>
<name>A0A1C4FWF1_9ENTR</name>
<protein>
    <submittedName>
        <fullName evidence="1">Uncharacterized protein</fullName>
    </submittedName>
</protein>